<evidence type="ECO:0000259" key="2">
    <source>
        <dbReference type="Pfam" id="PF00266"/>
    </source>
</evidence>
<name>A0ABM5QKZ5_9CORY</name>
<evidence type="ECO:0000313" key="4">
    <source>
        <dbReference type="Proteomes" id="UP000028504"/>
    </source>
</evidence>
<evidence type="ECO:0000313" key="3">
    <source>
        <dbReference type="EMBL" id="AIG63428.1"/>
    </source>
</evidence>
<gene>
    <name evidence="3" type="ORF">CATYP_00465</name>
</gene>
<accession>A0ABM5QKZ5</accession>
<feature type="compositionally biased region" description="Gly residues" evidence="1">
    <location>
        <begin position="308"/>
        <end position="317"/>
    </location>
</feature>
<dbReference type="EMBL" id="CP008944">
    <property type="protein sequence ID" value="AIG63428.1"/>
    <property type="molecule type" value="Genomic_DNA"/>
</dbReference>
<feature type="region of interest" description="Disordered" evidence="1">
    <location>
        <begin position="45"/>
        <end position="64"/>
    </location>
</feature>
<dbReference type="PANTHER" id="PTHR43586">
    <property type="entry name" value="CYSTEINE DESULFURASE"/>
    <property type="match status" value="1"/>
</dbReference>
<feature type="domain" description="Aminotransferase class V" evidence="2">
    <location>
        <begin position="72"/>
        <end position="249"/>
    </location>
</feature>
<proteinExistence type="predicted"/>
<protein>
    <submittedName>
        <fullName evidence="3">Cysteine desulfurase</fullName>
    </submittedName>
</protein>
<dbReference type="InterPro" id="IPR000192">
    <property type="entry name" value="Aminotrans_V_dom"/>
</dbReference>
<organism evidence="3 4">
    <name type="scientific">Corynebacterium atypicum</name>
    <dbReference type="NCBI Taxonomy" id="191610"/>
    <lineage>
        <taxon>Bacteria</taxon>
        <taxon>Bacillati</taxon>
        <taxon>Actinomycetota</taxon>
        <taxon>Actinomycetes</taxon>
        <taxon>Mycobacteriales</taxon>
        <taxon>Corynebacteriaceae</taxon>
        <taxon>Corynebacterium</taxon>
    </lineage>
</organism>
<keyword evidence="4" id="KW-1185">Reference proteome</keyword>
<dbReference type="InterPro" id="IPR015421">
    <property type="entry name" value="PyrdxlP-dep_Trfase_major"/>
</dbReference>
<dbReference type="InterPro" id="IPR015424">
    <property type="entry name" value="PyrdxlP-dep_Trfase"/>
</dbReference>
<dbReference type="PANTHER" id="PTHR43586:SF21">
    <property type="entry name" value="PYRIDOXAL PHOSPHATE (PLP)-DEPENDENT ASPARTATE AMINOTRANSFERASE SUPERFAMILY"/>
    <property type="match status" value="1"/>
</dbReference>
<feature type="compositionally biased region" description="Low complexity" evidence="1">
    <location>
        <begin position="297"/>
        <end position="307"/>
    </location>
</feature>
<dbReference type="Gene3D" id="3.90.1150.10">
    <property type="entry name" value="Aspartate Aminotransferase, domain 1"/>
    <property type="match status" value="1"/>
</dbReference>
<sequence length="444" mass="46958">MVYDVPEVRGQYVSLGDGWTYLNAHERPQIPQRVATGVARAFRTSTSPLAGSGAPTGSHADHRDGQFEGHLHISAARRAIADLVGGSARAVVLGPSLEALYGMLARAMGPMLRRGSQVLLSNLDRPQLSHQLSQASVNAVWAQPDLATGELPAFQFAELVDPATRLVAFPAAQDLLGTVTPVAEITDMVHEAARSWVLVDATAYACYRPVDMSEWGADIVGVDLARLGGPRIAALVFRDELMLNRLDPVDPMAERGSVEALETPVSEGLAGGVSPLVDHLANLARRGGHQGAGSYGGRRSASRAGWAAGEGSGGGQAGPALSRRERLIYSMGEMSTYLQDLGRDLETFIGSLPSVHILGVSGEAAQGSHNDRVPRISFAVRGVPARTVYQRLLDNGLVTTVTPVTPLVREMGAEEIGGAVTVSLAPFNQDHDIEHLTRVVASLA</sequence>
<dbReference type="Proteomes" id="UP000028504">
    <property type="component" value="Chromosome"/>
</dbReference>
<dbReference type="SUPFAM" id="SSF53383">
    <property type="entry name" value="PLP-dependent transferases"/>
    <property type="match status" value="1"/>
</dbReference>
<reference evidence="3 4" key="1">
    <citation type="submission" date="2014-07" db="EMBL/GenBank/DDBJ databases">
        <title>Complete genome sequence of Corynebacterium atypicum DSM 44849: identifiction of the mycolic acid biosynthesis genes.</title>
        <authorList>
            <person name="Tippelt A."/>
            <person name="Mollmann S."/>
            <person name="Albersmeier A."/>
            <person name="Jaenicke S."/>
            <person name="Ruckert C."/>
            <person name="Tauch A."/>
        </authorList>
    </citation>
    <scope>NUCLEOTIDE SEQUENCE [LARGE SCALE GENOMIC DNA]</scope>
    <source>
        <strain evidence="3 4">R2070</strain>
    </source>
</reference>
<dbReference type="Gene3D" id="3.40.640.10">
    <property type="entry name" value="Type I PLP-dependent aspartate aminotransferase-like (Major domain)"/>
    <property type="match status" value="1"/>
</dbReference>
<dbReference type="Pfam" id="PF00266">
    <property type="entry name" value="Aminotran_5"/>
    <property type="match status" value="1"/>
</dbReference>
<evidence type="ECO:0000256" key="1">
    <source>
        <dbReference type="SAM" id="MobiDB-lite"/>
    </source>
</evidence>
<dbReference type="RefSeq" id="WP_038604021.1">
    <property type="nucleotide sequence ID" value="NZ_CP008944.1"/>
</dbReference>
<feature type="region of interest" description="Disordered" evidence="1">
    <location>
        <begin position="288"/>
        <end position="319"/>
    </location>
</feature>
<dbReference type="InterPro" id="IPR015422">
    <property type="entry name" value="PyrdxlP-dep_Trfase_small"/>
</dbReference>